<name>A0A182ESD3_ONCOC</name>
<sequence length="109" mass="12432">MVTYKSFDTVVKADEAVDYPTEFLNSLDLPGDATAHTAVENRRANYHVTKYQPAKTLQWQAHASETTKDRSYLYEMIPVSSIPEEDEGPEYKINSTNSLPSARVEWTSW</sequence>
<dbReference type="OrthoDB" id="10489257at2759"/>
<proteinExistence type="predicted"/>
<reference evidence="3" key="1">
    <citation type="submission" date="2016-06" db="UniProtKB">
        <authorList>
            <consortium name="WormBaseParasite"/>
        </authorList>
    </citation>
    <scope>IDENTIFICATION</scope>
</reference>
<evidence type="ECO:0000313" key="3">
    <source>
        <dbReference type="WBParaSite" id="nOo.2.0.1.t11052-RA"/>
    </source>
</evidence>
<dbReference type="AlphaFoldDB" id="A0A182ESD3"/>
<evidence type="ECO:0000313" key="2">
    <source>
        <dbReference type="Proteomes" id="UP000271087"/>
    </source>
</evidence>
<reference evidence="1 2" key="2">
    <citation type="submission" date="2018-08" db="EMBL/GenBank/DDBJ databases">
        <authorList>
            <person name="Laetsch R D."/>
            <person name="Stevens L."/>
            <person name="Kumar S."/>
            <person name="Blaxter L. M."/>
        </authorList>
    </citation>
    <scope>NUCLEOTIDE SEQUENCE [LARGE SCALE GENOMIC DNA]</scope>
</reference>
<dbReference type="WBParaSite" id="nOo.2.0.1.t11052-RA">
    <property type="protein sequence ID" value="nOo.2.0.1.t11052-RA"/>
    <property type="gene ID" value="nOo.2.0.1.g11052"/>
</dbReference>
<protein>
    <submittedName>
        <fullName evidence="1 3">Uncharacterized protein</fullName>
    </submittedName>
</protein>
<accession>A0A182ESD3</accession>
<keyword evidence="2" id="KW-1185">Reference proteome</keyword>
<dbReference type="EMBL" id="UYRW01007139">
    <property type="protein sequence ID" value="VDM94779.1"/>
    <property type="molecule type" value="Genomic_DNA"/>
</dbReference>
<gene>
    <name evidence="1" type="ORF">NOO_LOCUS11052</name>
</gene>
<dbReference type="Proteomes" id="UP000271087">
    <property type="component" value="Unassembled WGS sequence"/>
</dbReference>
<organism evidence="3">
    <name type="scientific">Onchocerca ochengi</name>
    <name type="common">Filarial nematode worm</name>
    <dbReference type="NCBI Taxonomy" id="42157"/>
    <lineage>
        <taxon>Eukaryota</taxon>
        <taxon>Metazoa</taxon>
        <taxon>Ecdysozoa</taxon>
        <taxon>Nematoda</taxon>
        <taxon>Chromadorea</taxon>
        <taxon>Rhabditida</taxon>
        <taxon>Spirurina</taxon>
        <taxon>Spiruromorpha</taxon>
        <taxon>Filarioidea</taxon>
        <taxon>Onchocercidae</taxon>
        <taxon>Onchocerca</taxon>
    </lineage>
</organism>
<evidence type="ECO:0000313" key="1">
    <source>
        <dbReference type="EMBL" id="VDM94779.1"/>
    </source>
</evidence>